<keyword evidence="1" id="KW-0175">Coiled coil</keyword>
<feature type="coiled-coil region" evidence="1">
    <location>
        <begin position="506"/>
        <end position="571"/>
    </location>
</feature>
<feature type="compositionally biased region" description="Basic and acidic residues" evidence="2">
    <location>
        <begin position="320"/>
        <end position="330"/>
    </location>
</feature>
<accession>A0ABT0U954</accession>
<proteinExistence type="predicted"/>
<dbReference type="RefSeq" id="WP_250931211.1">
    <property type="nucleotide sequence ID" value="NZ_JAMQBK010000061.1"/>
</dbReference>
<keyword evidence="4" id="KW-1185">Reference proteome</keyword>
<evidence type="ECO:0000313" key="4">
    <source>
        <dbReference type="Proteomes" id="UP001202961"/>
    </source>
</evidence>
<gene>
    <name evidence="3" type="ORF">NB063_22820</name>
</gene>
<feature type="compositionally biased region" description="Polar residues" evidence="2">
    <location>
        <begin position="589"/>
        <end position="605"/>
    </location>
</feature>
<evidence type="ECO:0000313" key="3">
    <source>
        <dbReference type="EMBL" id="MCM2373455.1"/>
    </source>
</evidence>
<feature type="compositionally biased region" description="Low complexity" evidence="2">
    <location>
        <begin position="331"/>
        <end position="348"/>
    </location>
</feature>
<organism evidence="3 4">
    <name type="scientific">Aporhodopirellula aestuarii</name>
    <dbReference type="NCBI Taxonomy" id="2950107"/>
    <lineage>
        <taxon>Bacteria</taxon>
        <taxon>Pseudomonadati</taxon>
        <taxon>Planctomycetota</taxon>
        <taxon>Planctomycetia</taxon>
        <taxon>Pirellulales</taxon>
        <taxon>Pirellulaceae</taxon>
        <taxon>Aporhodopirellula</taxon>
    </lineage>
</organism>
<feature type="compositionally biased region" description="Basic and acidic residues" evidence="2">
    <location>
        <begin position="287"/>
        <end position="310"/>
    </location>
</feature>
<comment type="caution">
    <text evidence="3">The sequence shown here is derived from an EMBL/GenBank/DDBJ whole genome shotgun (WGS) entry which is preliminary data.</text>
</comment>
<protein>
    <recommendedName>
        <fullName evidence="5">PA14 domain-containing protein</fullName>
    </recommendedName>
</protein>
<feature type="region of interest" description="Disordered" evidence="2">
    <location>
        <begin position="253"/>
        <end position="348"/>
    </location>
</feature>
<sequence length="806" mass="89525">MTARSTTRQRQPAPQSRWLLGSLIVHAGFLVLILMLLGGNDAATRAAKTTSSSVTSSARLEDLSEKVRDLHQRHLMETVTTLEKTLDAMKTLEQERVEQLRQTYPEQTASATEQLATVHEQALAAQERALHSIDEARAASEAGKTSELEKAMSVAIEEQIAAEDAFSQMATAFSLAGRPTDTLDELVDLQVTASQALAAAHAKDRDAALAQAEIDRQWKQTSHAQEMLARQITEMKSIEAEIEKRLQERKEASVAIQHANENSESETAKIAEAESARQDASEAFNQARKDVGDAQRQLRDAQKTKDRAEIEAASQTLTEARAREQTRLKEQQQSLQASQQQRQKANAANHAITVAEHRLSTIDHQLATLEQRKSRLDDQLQSARTNAEAKDAELQPHRERLAEAKVGSAKLLAKARAAQELALSKSRTLDLTFETADGDQSQTPTTAQETFQRARDLERQIAQRFKNFRSADLALVQSMNPSEARKLVSVPLPQRPSLDESALDQLARTQAAMRHQVETLSKAEQQATTMAEFAQALLDRAQGLEQEGLQITLAERQADAAEEQSQSAEDDGGAVSDMTSLMARRSEQKNQSAQATRQTSPSSGNAADPEYTIVDQKIVSVPPSPQQLASAIPARRFGRGGGTATSGWTFVDSWYILGPFDNAQRANIHKQFPPESVVDLDATYRTRTGIEPIGWRFFQATSPKIEPRHLQGEYVIYYAWTQLHFDSPTDVWIAVGSDDRSDLWINDVRVWSSSDDLKMWKIDEGMRRVRFEAGYNKVLYRIENGNGPWAFSLCLNLDSQLPAETQ</sequence>
<dbReference type="Proteomes" id="UP001202961">
    <property type="component" value="Unassembled WGS sequence"/>
</dbReference>
<feature type="region of interest" description="Disordered" evidence="2">
    <location>
        <begin position="583"/>
        <end position="608"/>
    </location>
</feature>
<name>A0ABT0U954_9BACT</name>
<feature type="compositionally biased region" description="Basic and acidic residues" evidence="2">
    <location>
        <begin position="266"/>
        <end position="280"/>
    </location>
</feature>
<dbReference type="EMBL" id="JAMQBK010000061">
    <property type="protein sequence ID" value="MCM2373455.1"/>
    <property type="molecule type" value="Genomic_DNA"/>
</dbReference>
<evidence type="ECO:0000256" key="1">
    <source>
        <dbReference type="SAM" id="Coils"/>
    </source>
</evidence>
<evidence type="ECO:0000256" key="2">
    <source>
        <dbReference type="SAM" id="MobiDB-lite"/>
    </source>
</evidence>
<evidence type="ECO:0008006" key="5">
    <source>
        <dbReference type="Google" id="ProtNLM"/>
    </source>
</evidence>
<reference evidence="3 4" key="1">
    <citation type="journal article" date="2022" name="Syst. Appl. Microbiol.">
        <title>Rhodopirellula aestuarii sp. nov., a novel member of the genus Rhodopirellula isolated from brackish sediments collected in the Tagus River estuary, Portugal.</title>
        <authorList>
            <person name="Vitorino I.R."/>
            <person name="Klimek D."/>
            <person name="Calusinska M."/>
            <person name="Lobo-da-Cunha A."/>
            <person name="Vasconcelos V."/>
            <person name="Lage O.M."/>
        </authorList>
    </citation>
    <scope>NUCLEOTIDE SEQUENCE [LARGE SCALE GENOMIC DNA]</scope>
    <source>
        <strain evidence="3 4">ICT_H3.1</strain>
    </source>
</reference>